<dbReference type="InParanoid" id="A0A059C9P2"/>
<keyword evidence="1" id="KW-0472">Membrane</keyword>
<proteinExistence type="predicted"/>
<evidence type="ECO:0000256" key="1">
    <source>
        <dbReference type="SAM" id="Phobius"/>
    </source>
</evidence>
<accession>A0A059C9P2</accession>
<dbReference type="Gramene" id="KCW74929">
    <property type="protein sequence ID" value="KCW74929"/>
    <property type="gene ID" value="EUGRSUZ_E03675"/>
</dbReference>
<keyword evidence="1" id="KW-1133">Transmembrane helix</keyword>
<protein>
    <submittedName>
        <fullName evidence="2">Uncharacterized protein</fullName>
    </submittedName>
</protein>
<dbReference type="EMBL" id="KK198757">
    <property type="protein sequence ID" value="KCW74929.1"/>
    <property type="molecule type" value="Genomic_DNA"/>
</dbReference>
<evidence type="ECO:0000313" key="2">
    <source>
        <dbReference type="EMBL" id="KCW74929.1"/>
    </source>
</evidence>
<name>A0A059C9P2_EUCGR</name>
<reference evidence="2" key="1">
    <citation type="submission" date="2013-07" db="EMBL/GenBank/DDBJ databases">
        <title>The genome of Eucalyptus grandis.</title>
        <authorList>
            <person name="Schmutz J."/>
            <person name="Hayes R."/>
            <person name="Myburg A."/>
            <person name="Tuskan G."/>
            <person name="Grattapaglia D."/>
            <person name="Rokhsar D.S."/>
        </authorList>
    </citation>
    <scope>NUCLEOTIDE SEQUENCE</scope>
    <source>
        <tissue evidence="2">Leaf extractions</tissue>
    </source>
</reference>
<keyword evidence="1" id="KW-0812">Transmembrane</keyword>
<sequence>MQLLTSLVITYMVHLNVFIAVYALYAEHASRNDNLDHADNLLCPFNTSELLLHKFKEAISSLLLQNFNIVRIFIFQQVSWLIIVTEEMKGKT</sequence>
<organism evidence="2">
    <name type="scientific">Eucalyptus grandis</name>
    <name type="common">Flooded gum</name>
    <dbReference type="NCBI Taxonomy" id="71139"/>
    <lineage>
        <taxon>Eukaryota</taxon>
        <taxon>Viridiplantae</taxon>
        <taxon>Streptophyta</taxon>
        <taxon>Embryophyta</taxon>
        <taxon>Tracheophyta</taxon>
        <taxon>Spermatophyta</taxon>
        <taxon>Magnoliopsida</taxon>
        <taxon>eudicotyledons</taxon>
        <taxon>Gunneridae</taxon>
        <taxon>Pentapetalae</taxon>
        <taxon>rosids</taxon>
        <taxon>malvids</taxon>
        <taxon>Myrtales</taxon>
        <taxon>Myrtaceae</taxon>
        <taxon>Myrtoideae</taxon>
        <taxon>Eucalypteae</taxon>
        <taxon>Eucalyptus</taxon>
    </lineage>
</organism>
<feature type="transmembrane region" description="Helical" evidence="1">
    <location>
        <begin position="6"/>
        <end position="25"/>
    </location>
</feature>
<dbReference type="AlphaFoldDB" id="A0A059C9P2"/>
<gene>
    <name evidence="2" type="ORF">EUGRSUZ_E03675</name>
</gene>